<keyword evidence="3" id="KW-1185">Reference proteome</keyword>
<dbReference type="Pfam" id="PF13843">
    <property type="entry name" value="DDE_Tnp_1_7"/>
    <property type="match status" value="1"/>
</dbReference>
<dbReference type="AlphaFoldDB" id="A0AAV8ZPV4"/>
<comment type="caution">
    <text evidence="2">The sequence shown here is derived from an EMBL/GenBank/DDBJ whole genome shotgun (WGS) entry which is preliminary data.</text>
</comment>
<feature type="domain" description="PiggyBac transposable element-derived protein" evidence="1">
    <location>
        <begin position="8"/>
        <end position="80"/>
    </location>
</feature>
<name>A0AAV8ZPV4_9CUCU</name>
<dbReference type="Proteomes" id="UP001162156">
    <property type="component" value="Unassembled WGS sequence"/>
</dbReference>
<protein>
    <recommendedName>
        <fullName evidence="1">PiggyBac transposable element-derived protein domain-containing protein</fullName>
    </recommendedName>
</protein>
<evidence type="ECO:0000259" key="1">
    <source>
        <dbReference type="Pfam" id="PF13843"/>
    </source>
</evidence>
<evidence type="ECO:0000313" key="2">
    <source>
        <dbReference type="EMBL" id="KAJ8967286.1"/>
    </source>
</evidence>
<gene>
    <name evidence="2" type="ORF">NQ314_002959</name>
</gene>
<accession>A0AAV8ZPV4</accession>
<organism evidence="2 3">
    <name type="scientific">Rhamnusium bicolor</name>
    <dbReference type="NCBI Taxonomy" id="1586634"/>
    <lineage>
        <taxon>Eukaryota</taxon>
        <taxon>Metazoa</taxon>
        <taxon>Ecdysozoa</taxon>
        <taxon>Arthropoda</taxon>
        <taxon>Hexapoda</taxon>
        <taxon>Insecta</taxon>
        <taxon>Pterygota</taxon>
        <taxon>Neoptera</taxon>
        <taxon>Endopterygota</taxon>
        <taxon>Coleoptera</taxon>
        <taxon>Polyphaga</taxon>
        <taxon>Cucujiformia</taxon>
        <taxon>Chrysomeloidea</taxon>
        <taxon>Cerambycidae</taxon>
        <taxon>Lepturinae</taxon>
        <taxon>Rhagiini</taxon>
        <taxon>Rhamnusium</taxon>
    </lineage>
</organism>
<proteinExistence type="predicted"/>
<dbReference type="InterPro" id="IPR029526">
    <property type="entry name" value="PGBD"/>
</dbReference>
<reference evidence="2" key="1">
    <citation type="journal article" date="2023" name="Insect Mol. Biol.">
        <title>Genome sequencing provides insights into the evolution of gene families encoding plant cell wall-degrading enzymes in longhorned beetles.</title>
        <authorList>
            <person name="Shin N.R."/>
            <person name="Okamura Y."/>
            <person name="Kirsch R."/>
            <person name="Pauchet Y."/>
        </authorList>
    </citation>
    <scope>NUCLEOTIDE SEQUENCE</scope>
    <source>
        <strain evidence="2">RBIC_L_NR</strain>
    </source>
</reference>
<sequence length="83" mass="9465">MGLFAVSKKLLQRNIHTVGTLRKDRKGLPKDVINANLNKGQICGKENEDGIIVAKWKDKRDVRILSTYHNLDIVNIGKKNRKK</sequence>
<evidence type="ECO:0000313" key="3">
    <source>
        <dbReference type="Proteomes" id="UP001162156"/>
    </source>
</evidence>
<dbReference type="EMBL" id="JANEYF010000878">
    <property type="protein sequence ID" value="KAJ8967286.1"/>
    <property type="molecule type" value="Genomic_DNA"/>
</dbReference>